<dbReference type="EMBL" id="BK014858">
    <property type="protein sequence ID" value="DAD79092.1"/>
    <property type="molecule type" value="Genomic_DNA"/>
</dbReference>
<sequence>MRDCWCGRRTGPNPPSGIRALLYNLLQRI</sequence>
<name>A0A8S5MA45_9CAUD</name>
<proteinExistence type="predicted"/>
<protein>
    <submittedName>
        <fullName evidence="1">Uncharacterized protein</fullName>
    </submittedName>
</protein>
<evidence type="ECO:0000313" key="1">
    <source>
        <dbReference type="EMBL" id="DAD79092.1"/>
    </source>
</evidence>
<organism evidence="1">
    <name type="scientific">Siphoviridae sp. ctXoo4</name>
    <dbReference type="NCBI Taxonomy" id="2826372"/>
    <lineage>
        <taxon>Viruses</taxon>
        <taxon>Duplodnaviria</taxon>
        <taxon>Heunggongvirae</taxon>
        <taxon>Uroviricota</taxon>
        <taxon>Caudoviricetes</taxon>
    </lineage>
</organism>
<accession>A0A8S5MA45</accession>
<reference evidence="1" key="1">
    <citation type="journal article" date="2021" name="Proc. Natl. Acad. Sci. U.S.A.">
        <title>A Catalog of Tens of Thousands of Viruses from Human Metagenomes Reveals Hidden Associations with Chronic Diseases.</title>
        <authorList>
            <person name="Tisza M.J."/>
            <person name="Buck C.B."/>
        </authorList>
    </citation>
    <scope>NUCLEOTIDE SEQUENCE</scope>
    <source>
        <strain evidence="1">CtXoo4</strain>
    </source>
</reference>